<gene>
    <name evidence="7" type="ORF">F8R14_00545</name>
</gene>
<dbReference type="InterPro" id="IPR014757">
    <property type="entry name" value="Tscrpt_reg_IclR_C"/>
</dbReference>
<dbReference type="GO" id="GO:0003677">
    <property type="term" value="F:DNA binding"/>
    <property type="evidence" value="ECO:0007669"/>
    <property type="project" value="UniProtKB-KW"/>
</dbReference>
<dbReference type="InterPro" id="IPR029016">
    <property type="entry name" value="GAF-like_dom_sf"/>
</dbReference>
<feature type="region of interest" description="Disordered" evidence="4">
    <location>
        <begin position="1"/>
        <end position="24"/>
    </location>
</feature>
<dbReference type="AlphaFoldDB" id="A0A833CDJ7"/>
<dbReference type="GO" id="GO:0045892">
    <property type="term" value="P:negative regulation of DNA-templated transcription"/>
    <property type="evidence" value="ECO:0007669"/>
    <property type="project" value="TreeGrafter"/>
</dbReference>
<evidence type="ECO:0000256" key="3">
    <source>
        <dbReference type="ARBA" id="ARBA00023163"/>
    </source>
</evidence>
<dbReference type="Gene3D" id="1.10.10.10">
    <property type="entry name" value="Winged helix-like DNA-binding domain superfamily/Winged helix DNA-binding domain"/>
    <property type="match status" value="1"/>
</dbReference>
<keyword evidence="2" id="KW-0238">DNA-binding</keyword>
<dbReference type="Pfam" id="PF01614">
    <property type="entry name" value="IclR_C"/>
    <property type="match status" value="1"/>
</dbReference>
<keyword evidence="3" id="KW-0804">Transcription</keyword>
<dbReference type="PROSITE" id="PS51077">
    <property type="entry name" value="HTH_ICLR"/>
    <property type="match status" value="1"/>
</dbReference>
<protein>
    <submittedName>
        <fullName evidence="7">IclR family transcriptional regulator</fullName>
    </submittedName>
</protein>
<accession>A0A833CDJ7</accession>
<dbReference type="RefSeq" id="WP_127007035.1">
    <property type="nucleotide sequence ID" value="NZ_RQUZ01000001.1"/>
</dbReference>
<proteinExistence type="predicted"/>
<feature type="domain" description="HTH iclR-type" evidence="5">
    <location>
        <begin position="23"/>
        <end position="84"/>
    </location>
</feature>
<dbReference type="EMBL" id="WBKH01000001">
    <property type="protein sequence ID" value="KAB1479797.1"/>
    <property type="molecule type" value="Genomic_DNA"/>
</dbReference>
<sequence length="271" mass="30352">MPSSNSIQRDALNTDTAPSPTQHKPTLRVIKTLEAVAASNGLTLSQIAARLECPKSTLTPILKTLVENNYLLCEEDTLIYTIGKQAFIIGNTYQHNSDLLTLIKDQMEVMSSLCKETIHLGVLEGNQIMYLQKVNSPKPLQLISSVGKRLPAYATALGKALLFDHSLDELRELFPNSLPPLTEKTIPTVDALYQDIHKDPNGEFTYEEEEITKYARCIAMPLRVNNNIAAALSISFIIFDASPEHISNIKYILRRFGTVIKKLMETKNFQY</sequence>
<dbReference type="InterPro" id="IPR036390">
    <property type="entry name" value="WH_DNA-bd_sf"/>
</dbReference>
<dbReference type="Gene3D" id="3.30.450.40">
    <property type="match status" value="1"/>
</dbReference>
<evidence type="ECO:0000256" key="1">
    <source>
        <dbReference type="ARBA" id="ARBA00023015"/>
    </source>
</evidence>
<dbReference type="GO" id="GO:0003700">
    <property type="term" value="F:DNA-binding transcription factor activity"/>
    <property type="evidence" value="ECO:0007669"/>
    <property type="project" value="TreeGrafter"/>
</dbReference>
<evidence type="ECO:0000259" key="6">
    <source>
        <dbReference type="PROSITE" id="PS51078"/>
    </source>
</evidence>
<dbReference type="GeneID" id="83054275"/>
<dbReference type="PANTHER" id="PTHR30136">
    <property type="entry name" value="HELIX-TURN-HELIX TRANSCRIPTIONAL REGULATOR, ICLR FAMILY"/>
    <property type="match status" value="1"/>
</dbReference>
<dbReference type="SUPFAM" id="SSF55781">
    <property type="entry name" value="GAF domain-like"/>
    <property type="match status" value="1"/>
</dbReference>
<feature type="domain" description="IclR-ED" evidence="6">
    <location>
        <begin position="85"/>
        <end position="266"/>
    </location>
</feature>
<dbReference type="InterPro" id="IPR036388">
    <property type="entry name" value="WH-like_DNA-bd_sf"/>
</dbReference>
<evidence type="ECO:0000256" key="2">
    <source>
        <dbReference type="ARBA" id="ARBA00023125"/>
    </source>
</evidence>
<evidence type="ECO:0000313" key="8">
    <source>
        <dbReference type="Proteomes" id="UP000434554"/>
    </source>
</evidence>
<dbReference type="Proteomes" id="UP000434554">
    <property type="component" value="Unassembled WGS sequence"/>
</dbReference>
<organism evidence="7 8">
    <name type="scientific">Veillonella seminalis</name>
    <dbReference type="NCBI Taxonomy" id="1502943"/>
    <lineage>
        <taxon>Bacteria</taxon>
        <taxon>Bacillati</taxon>
        <taxon>Bacillota</taxon>
        <taxon>Negativicutes</taxon>
        <taxon>Veillonellales</taxon>
        <taxon>Veillonellaceae</taxon>
        <taxon>Veillonella</taxon>
    </lineage>
</organism>
<dbReference type="PROSITE" id="PS51078">
    <property type="entry name" value="ICLR_ED"/>
    <property type="match status" value="1"/>
</dbReference>
<dbReference type="Pfam" id="PF09339">
    <property type="entry name" value="HTH_IclR"/>
    <property type="match status" value="1"/>
</dbReference>
<evidence type="ECO:0000259" key="5">
    <source>
        <dbReference type="PROSITE" id="PS51077"/>
    </source>
</evidence>
<reference evidence="7 8" key="1">
    <citation type="submission" date="2019-09" db="EMBL/GenBank/DDBJ databases">
        <title>Draft genome sequence of 3 type strains from the CCUG.</title>
        <authorList>
            <person name="Pineiro-Iglesias B."/>
            <person name="Tunovic T."/>
            <person name="Unosson C."/>
            <person name="Inganas E."/>
            <person name="Ohlen M."/>
            <person name="Cardew S."/>
            <person name="Jensie-Markopoulos S."/>
            <person name="Salva-Serra F."/>
            <person name="Jaen-Luchoro D."/>
            <person name="Karlsson R."/>
            <person name="Svensson-Stadler L."/>
            <person name="Chun J."/>
            <person name="Moore E."/>
        </authorList>
    </citation>
    <scope>NUCLEOTIDE SEQUENCE [LARGE SCALE GENOMIC DNA]</scope>
    <source>
        <strain evidence="7 8">CCUG 65427</strain>
    </source>
</reference>
<name>A0A833CDJ7_9FIRM</name>
<comment type="caution">
    <text evidence="7">The sequence shown here is derived from an EMBL/GenBank/DDBJ whole genome shotgun (WGS) entry which is preliminary data.</text>
</comment>
<evidence type="ECO:0000313" key="7">
    <source>
        <dbReference type="EMBL" id="KAB1479797.1"/>
    </source>
</evidence>
<dbReference type="InterPro" id="IPR005471">
    <property type="entry name" value="Tscrpt_reg_IclR_N"/>
</dbReference>
<dbReference type="SUPFAM" id="SSF46785">
    <property type="entry name" value="Winged helix' DNA-binding domain"/>
    <property type="match status" value="1"/>
</dbReference>
<keyword evidence="1" id="KW-0805">Transcription regulation</keyword>
<evidence type="ECO:0000256" key="4">
    <source>
        <dbReference type="SAM" id="MobiDB-lite"/>
    </source>
</evidence>
<dbReference type="InterPro" id="IPR050707">
    <property type="entry name" value="HTH_MetabolicPath_Reg"/>
</dbReference>
<dbReference type="PANTHER" id="PTHR30136:SF24">
    <property type="entry name" value="HTH-TYPE TRANSCRIPTIONAL REPRESSOR ALLR"/>
    <property type="match status" value="1"/>
</dbReference>